<keyword evidence="1" id="KW-0812">Transmembrane</keyword>
<keyword evidence="1" id="KW-1133">Transmembrane helix</keyword>
<accession>A0A4R3KUQ6</accession>
<dbReference type="AlphaFoldDB" id="A0A4R3KUQ6"/>
<dbReference type="Proteomes" id="UP000295807">
    <property type="component" value="Unassembled WGS sequence"/>
</dbReference>
<evidence type="ECO:0000313" key="3">
    <source>
        <dbReference type="Proteomes" id="UP000295807"/>
    </source>
</evidence>
<evidence type="ECO:0000256" key="1">
    <source>
        <dbReference type="SAM" id="Phobius"/>
    </source>
</evidence>
<dbReference type="InterPro" id="IPR009937">
    <property type="entry name" value="Phage_holin_3_6"/>
</dbReference>
<keyword evidence="3" id="KW-1185">Reference proteome</keyword>
<gene>
    <name evidence="2" type="ORF">EDD80_102353</name>
</gene>
<dbReference type="EMBL" id="SMAD01000002">
    <property type="protein sequence ID" value="TCS89159.1"/>
    <property type="molecule type" value="Genomic_DNA"/>
</dbReference>
<sequence length="124" mass="13987">MSMQEEKEAESTLFEEVKEYISVRSKIFSLQVAESAASLVSNLISNGAALLFFIIFFVFASIGLAFLVAQWVGNTAGGFFIVAAFYLLIGVIIWMIKDNYIERPLTNIFIRNLFKGKEEDEENI</sequence>
<name>A0A4R3KUQ6_9SPHI</name>
<dbReference type="Pfam" id="PF07332">
    <property type="entry name" value="Phage_holin_3_6"/>
    <property type="match status" value="1"/>
</dbReference>
<feature type="transmembrane region" description="Helical" evidence="1">
    <location>
        <begin position="48"/>
        <end position="72"/>
    </location>
</feature>
<evidence type="ECO:0000313" key="2">
    <source>
        <dbReference type="EMBL" id="TCS89159.1"/>
    </source>
</evidence>
<organism evidence="2 3">
    <name type="scientific">Anseongella ginsenosidimutans</name>
    <dbReference type="NCBI Taxonomy" id="496056"/>
    <lineage>
        <taxon>Bacteria</taxon>
        <taxon>Pseudomonadati</taxon>
        <taxon>Bacteroidota</taxon>
        <taxon>Sphingobacteriia</taxon>
        <taxon>Sphingobacteriales</taxon>
        <taxon>Sphingobacteriaceae</taxon>
        <taxon>Anseongella</taxon>
    </lineage>
</organism>
<dbReference type="OrthoDB" id="675470at2"/>
<proteinExistence type="predicted"/>
<feature type="transmembrane region" description="Helical" evidence="1">
    <location>
        <begin position="78"/>
        <end position="96"/>
    </location>
</feature>
<protein>
    <submittedName>
        <fullName evidence="2">Putative superfamily III holin-X</fullName>
    </submittedName>
</protein>
<comment type="caution">
    <text evidence="2">The sequence shown here is derived from an EMBL/GenBank/DDBJ whole genome shotgun (WGS) entry which is preliminary data.</text>
</comment>
<reference evidence="2 3" key="1">
    <citation type="submission" date="2019-03" db="EMBL/GenBank/DDBJ databases">
        <title>Genomic Encyclopedia of Type Strains, Phase IV (KMG-IV): sequencing the most valuable type-strain genomes for metagenomic binning, comparative biology and taxonomic classification.</title>
        <authorList>
            <person name="Goeker M."/>
        </authorList>
    </citation>
    <scope>NUCLEOTIDE SEQUENCE [LARGE SCALE GENOMIC DNA]</scope>
    <source>
        <strain evidence="2 3">DSM 21100</strain>
    </source>
</reference>
<keyword evidence="1" id="KW-0472">Membrane</keyword>